<evidence type="ECO:0000256" key="6">
    <source>
        <dbReference type="HAMAP-Rule" id="MF_00944"/>
    </source>
</evidence>
<feature type="coiled-coil region" evidence="7">
    <location>
        <begin position="153"/>
        <end position="180"/>
    </location>
</feature>
<dbReference type="InterPro" id="IPR041706">
    <property type="entry name" value="YchF_N"/>
</dbReference>
<dbReference type="PANTHER" id="PTHR23305">
    <property type="entry name" value="OBG GTPASE FAMILY"/>
    <property type="match status" value="1"/>
</dbReference>
<dbReference type="InterPro" id="IPR012676">
    <property type="entry name" value="TGS-like"/>
</dbReference>
<dbReference type="FunFam" id="3.10.20.30:FF:000001">
    <property type="entry name" value="Ribosome-binding ATPase YchF"/>
    <property type="match status" value="1"/>
</dbReference>
<dbReference type="Pfam" id="PF06071">
    <property type="entry name" value="YchF-GTPase_C"/>
    <property type="match status" value="1"/>
</dbReference>
<dbReference type="InterPro" id="IPR027417">
    <property type="entry name" value="P-loop_NTPase"/>
</dbReference>
<dbReference type="CDD" id="cd01900">
    <property type="entry name" value="YchF"/>
    <property type="match status" value="1"/>
</dbReference>
<dbReference type="NCBIfam" id="TIGR00092">
    <property type="entry name" value="redox-regulated ATPase YchF"/>
    <property type="match status" value="1"/>
</dbReference>
<dbReference type="Pfam" id="PF01926">
    <property type="entry name" value="MMR_HSR1"/>
    <property type="match status" value="1"/>
</dbReference>
<dbReference type="EMBL" id="JACPHQ010000010">
    <property type="protein sequence ID" value="MBI2465752.1"/>
    <property type="molecule type" value="Genomic_DNA"/>
</dbReference>
<keyword evidence="3 6" id="KW-0547">Nucleotide-binding</keyword>
<dbReference type="InterPro" id="IPR004396">
    <property type="entry name" value="ATPase_YchF/OLA1"/>
</dbReference>
<dbReference type="InterPro" id="IPR006073">
    <property type="entry name" value="GTP-bd"/>
</dbReference>
<comment type="caution">
    <text evidence="10">The sequence shown here is derived from an EMBL/GenBank/DDBJ whole genome shotgun (WGS) entry which is preliminary data.</text>
</comment>
<comment type="cofactor">
    <cofactor evidence="1">
        <name>Mg(2+)</name>
        <dbReference type="ChEBI" id="CHEBI:18420"/>
    </cofactor>
</comment>
<dbReference type="PROSITE" id="PS51710">
    <property type="entry name" value="G_OBG"/>
    <property type="match status" value="1"/>
</dbReference>
<dbReference type="GO" id="GO:0016887">
    <property type="term" value="F:ATP hydrolysis activity"/>
    <property type="evidence" value="ECO:0007669"/>
    <property type="project" value="UniProtKB-UniRule"/>
</dbReference>
<evidence type="ECO:0000313" key="10">
    <source>
        <dbReference type="EMBL" id="MBI2465752.1"/>
    </source>
</evidence>
<dbReference type="InterPro" id="IPR012675">
    <property type="entry name" value="Beta-grasp_dom_sf"/>
</dbReference>
<keyword evidence="5" id="KW-0460">Magnesium</keyword>
<dbReference type="InterPro" id="IPR031167">
    <property type="entry name" value="G_OBG"/>
</dbReference>
<evidence type="ECO:0000256" key="2">
    <source>
        <dbReference type="ARBA" id="ARBA00022723"/>
    </source>
</evidence>
<keyword evidence="7" id="KW-0175">Coiled coil</keyword>
<dbReference type="InterPro" id="IPR023192">
    <property type="entry name" value="TGS-like_dom_sf"/>
</dbReference>
<keyword evidence="4 6" id="KW-0067">ATP-binding</keyword>
<protein>
    <recommendedName>
        <fullName evidence="6">Ribosome-binding ATPase YchF</fullName>
    </recommendedName>
</protein>
<dbReference type="PRINTS" id="PR00326">
    <property type="entry name" value="GTP1OBG"/>
</dbReference>
<evidence type="ECO:0000259" key="9">
    <source>
        <dbReference type="PROSITE" id="PS51880"/>
    </source>
</evidence>
<dbReference type="PANTHER" id="PTHR23305:SF18">
    <property type="entry name" value="OBG-TYPE G DOMAIN-CONTAINING PROTEIN"/>
    <property type="match status" value="1"/>
</dbReference>
<keyword evidence="2" id="KW-0479">Metal-binding</keyword>
<dbReference type="GO" id="GO:0005525">
    <property type="term" value="F:GTP binding"/>
    <property type="evidence" value="ECO:0007669"/>
    <property type="project" value="InterPro"/>
</dbReference>
<gene>
    <name evidence="6 10" type="primary">ychF</name>
    <name evidence="10" type="ORF">HYV66_00795</name>
</gene>
<feature type="domain" description="TGS" evidence="9">
    <location>
        <begin position="275"/>
        <end position="358"/>
    </location>
</feature>
<feature type="domain" description="OBG-type G" evidence="8">
    <location>
        <begin position="2"/>
        <end position="275"/>
    </location>
</feature>
<proteinExistence type="inferred from homology"/>
<evidence type="ECO:0000256" key="3">
    <source>
        <dbReference type="ARBA" id="ARBA00022741"/>
    </source>
</evidence>
<dbReference type="SUPFAM" id="SSF81271">
    <property type="entry name" value="TGS-like"/>
    <property type="match status" value="1"/>
</dbReference>
<dbReference type="Proteomes" id="UP000709672">
    <property type="component" value="Unassembled WGS sequence"/>
</dbReference>
<evidence type="ECO:0000313" key="11">
    <source>
        <dbReference type="Proteomes" id="UP000709672"/>
    </source>
</evidence>
<comment type="function">
    <text evidence="6">ATPase that binds to both the 70S ribosome and the 50S ribosomal subunit in a nucleotide-independent manner.</text>
</comment>
<organism evidence="10 11">
    <name type="scientific">Candidatus Sungiibacteriota bacterium</name>
    <dbReference type="NCBI Taxonomy" id="2750080"/>
    <lineage>
        <taxon>Bacteria</taxon>
        <taxon>Candidatus Sungiibacteriota</taxon>
    </lineage>
</organism>
<evidence type="ECO:0000256" key="1">
    <source>
        <dbReference type="ARBA" id="ARBA00001946"/>
    </source>
</evidence>
<dbReference type="Gene3D" id="3.10.20.30">
    <property type="match status" value="1"/>
</dbReference>
<evidence type="ECO:0000256" key="7">
    <source>
        <dbReference type="SAM" id="Coils"/>
    </source>
</evidence>
<dbReference type="FunFam" id="1.10.150.300:FF:000001">
    <property type="entry name" value="Ribosome-binding ATPase YchF"/>
    <property type="match status" value="1"/>
</dbReference>
<dbReference type="InterPro" id="IPR004095">
    <property type="entry name" value="TGS"/>
</dbReference>
<dbReference type="Gene3D" id="3.40.50.300">
    <property type="entry name" value="P-loop containing nucleotide triphosphate hydrolases"/>
    <property type="match status" value="1"/>
</dbReference>
<reference evidence="10" key="1">
    <citation type="submission" date="2020-07" db="EMBL/GenBank/DDBJ databases">
        <title>Huge and variable diversity of episymbiotic CPR bacteria and DPANN archaea in groundwater ecosystems.</title>
        <authorList>
            <person name="He C.Y."/>
            <person name="Keren R."/>
            <person name="Whittaker M."/>
            <person name="Farag I.F."/>
            <person name="Doudna J."/>
            <person name="Cate J.H.D."/>
            <person name="Banfield J.F."/>
        </authorList>
    </citation>
    <scope>NUCLEOTIDE SEQUENCE</scope>
    <source>
        <strain evidence="10">NC_groundwater_418_Ag_B-0.1um_45_10</strain>
    </source>
</reference>
<dbReference type="InterPro" id="IPR013029">
    <property type="entry name" value="YchF_C"/>
</dbReference>
<evidence type="ECO:0000256" key="4">
    <source>
        <dbReference type="ARBA" id="ARBA00022840"/>
    </source>
</evidence>
<dbReference type="Gene3D" id="1.10.150.300">
    <property type="entry name" value="TGS-like domain"/>
    <property type="match status" value="1"/>
</dbReference>
<comment type="similarity">
    <text evidence="6">Belongs to the TRAFAC class OBG-HflX-like GTPase superfamily. OBG GTPase family. YchF/OLA1 subfamily.</text>
</comment>
<feature type="binding site" evidence="6">
    <location>
        <begin position="11"/>
        <end position="16"/>
    </location>
    <ligand>
        <name>ATP</name>
        <dbReference type="ChEBI" id="CHEBI:30616"/>
    </ligand>
</feature>
<dbReference type="GO" id="GO:0005737">
    <property type="term" value="C:cytoplasm"/>
    <property type="evidence" value="ECO:0007669"/>
    <property type="project" value="TreeGrafter"/>
</dbReference>
<dbReference type="PIRSF" id="PIRSF006641">
    <property type="entry name" value="CHP00092"/>
    <property type="match status" value="1"/>
</dbReference>
<name>A0A932DS70_9BACT</name>
<evidence type="ECO:0000259" key="8">
    <source>
        <dbReference type="PROSITE" id="PS51710"/>
    </source>
</evidence>
<dbReference type="AlphaFoldDB" id="A0A932DS70"/>
<dbReference type="PROSITE" id="PS51880">
    <property type="entry name" value="TGS"/>
    <property type="match status" value="1"/>
</dbReference>
<dbReference type="GO" id="GO:0005524">
    <property type="term" value="F:ATP binding"/>
    <property type="evidence" value="ECO:0007669"/>
    <property type="project" value="UniProtKB-UniRule"/>
</dbReference>
<dbReference type="SUPFAM" id="SSF52540">
    <property type="entry name" value="P-loop containing nucleoside triphosphate hydrolases"/>
    <property type="match status" value="1"/>
</dbReference>
<dbReference type="HAMAP" id="MF_00944">
    <property type="entry name" value="YchF_OLA1_ATPase"/>
    <property type="match status" value="1"/>
</dbReference>
<dbReference type="GO" id="GO:0043023">
    <property type="term" value="F:ribosomal large subunit binding"/>
    <property type="evidence" value="ECO:0007669"/>
    <property type="project" value="UniProtKB-UniRule"/>
</dbReference>
<accession>A0A932DS70</accession>
<sequence>MIKIGIVGLPNVGKSTLFKSLTQKEVVIANYPFATIDPNIGVVAVPDERLHKLASFSDSKKTVSAIIEFVDIAGLVKGAAQGLGLGNEFLSNIRDVDAVLHLVRVFKDANIIHVENEPNPLRDFEIINLELILKDLDITSKALVKAESDAKSGDKLKIKRREALQKIKKLLEENKLLHGQLDSDEIKTAYEIGLLTYKPMLVVFNISESELSQNWQPDENLKKAIGDIPYLAIPIGLEAMAADATELEKKELLEMVGIKETGLIRLIKKGYETLGLMTFFTTGQDESRAWTVPAGSTAPRAGRAIHSDFEEKFIRAEVIHWDKLLEAESWSKARDLGWLRVEGKEYIVGDGDVMEFRI</sequence>
<dbReference type="GO" id="GO:0046872">
    <property type="term" value="F:metal ion binding"/>
    <property type="evidence" value="ECO:0007669"/>
    <property type="project" value="UniProtKB-KW"/>
</dbReference>
<evidence type="ECO:0000256" key="5">
    <source>
        <dbReference type="ARBA" id="ARBA00022842"/>
    </source>
</evidence>